<dbReference type="PROSITE" id="PS51745">
    <property type="entry name" value="PB1"/>
    <property type="match status" value="1"/>
</dbReference>
<dbReference type="GO" id="GO:0003700">
    <property type="term" value="F:DNA-binding transcription factor activity"/>
    <property type="evidence" value="ECO:0007669"/>
    <property type="project" value="InterPro"/>
</dbReference>
<dbReference type="InterPro" id="IPR000270">
    <property type="entry name" value="PB1_dom"/>
</dbReference>
<gene>
    <name evidence="9" type="ORF">H0E87_013866</name>
</gene>
<dbReference type="SUPFAM" id="SSF54277">
    <property type="entry name" value="CAD &amp; PB1 domains"/>
    <property type="match status" value="1"/>
</dbReference>
<dbReference type="InterPro" id="IPR034891">
    <property type="entry name" value="PB1_NLP"/>
</dbReference>
<dbReference type="SMART" id="SM00666">
    <property type="entry name" value="PB1"/>
    <property type="match status" value="1"/>
</dbReference>
<evidence type="ECO:0000256" key="2">
    <source>
        <dbReference type="ARBA" id="ARBA00023015"/>
    </source>
</evidence>
<dbReference type="EMBL" id="JACEGQ020000007">
    <property type="protein sequence ID" value="KAH8502335.1"/>
    <property type="molecule type" value="Genomic_DNA"/>
</dbReference>
<evidence type="ECO:0000256" key="5">
    <source>
        <dbReference type="ARBA" id="ARBA00023242"/>
    </source>
</evidence>
<name>A0A8T2YB13_POPDE</name>
<dbReference type="InterPro" id="IPR055081">
    <property type="entry name" value="NLP1-9_GAF"/>
</dbReference>
<dbReference type="PANTHER" id="PTHR32002">
    <property type="entry name" value="PROTEIN NLP8"/>
    <property type="match status" value="1"/>
</dbReference>
<evidence type="ECO:0000259" key="8">
    <source>
        <dbReference type="PROSITE" id="PS51745"/>
    </source>
</evidence>
<dbReference type="GO" id="GO:0003677">
    <property type="term" value="F:DNA binding"/>
    <property type="evidence" value="ECO:0007669"/>
    <property type="project" value="UniProtKB-KW"/>
</dbReference>
<dbReference type="Proteomes" id="UP000807159">
    <property type="component" value="Chromosome 7"/>
</dbReference>
<keyword evidence="5" id="KW-0539">Nucleus</keyword>
<evidence type="ECO:0000259" key="7">
    <source>
        <dbReference type="PROSITE" id="PS51519"/>
    </source>
</evidence>
<dbReference type="CDD" id="cd06407">
    <property type="entry name" value="PB1_NLP"/>
    <property type="match status" value="1"/>
</dbReference>
<feature type="domain" description="RWP-RK" evidence="7">
    <location>
        <begin position="342"/>
        <end position="458"/>
    </location>
</feature>
<evidence type="ECO:0000256" key="6">
    <source>
        <dbReference type="SAM" id="MobiDB-lite"/>
    </source>
</evidence>
<accession>A0A8T2YB13</accession>
<evidence type="ECO:0000256" key="4">
    <source>
        <dbReference type="ARBA" id="ARBA00023163"/>
    </source>
</evidence>
<evidence type="ECO:0000313" key="9">
    <source>
        <dbReference type="EMBL" id="KAH8502335.1"/>
    </source>
</evidence>
<keyword evidence="3" id="KW-0238">DNA-binding</keyword>
<keyword evidence="4" id="KW-0804">Transcription</keyword>
<dbReference type="InterPro" id="IPR003035">
    <property type="entry name" value="RWP-RK_dom"/>
</dbReference>
<feature type="region of interest" description="Disordered" evidence="6">
    <location>
        <begin position="595"/>
        <end position="643"/>
    </location>
</feature>
<comment type="subunit">
    <text evidence="1">Homodimers and heterodimers.</text>
</comment>
<dbReference type="Pfam" id="PF02042">
    <property type="entry name" value="RWP-RK"/>
    <property type="match status" value="1"/>
</dbReference>
<dbReference type="PANTHER" id="PTHR32002:SF41">
    <property type="entry name" value="PROTEIN NLP8"/>
    <property type="match status" value="1"/>
</dbReference>
<feature type="compositionally biased region" description="Basic and acidic residues" evidence="6">
    <location>
        <begin position="633"/>
        <end position="643"/>
    </location>
</feature>
<protein>
    <submittedName>
        <fullName evidence="9">Uncharacterized protein</fullName>
    </submittedName>
</protein>
<dbReference type="Pfam" id="PF22922">
    <property type="entry name" value="GAF_NLP"/>
    <property type="match status" value="1"/>
</dbReference>
<reference evidence="9" key="1">
    <citation type="journal article" date="2021" name="J. Hered.">
        <title>Genome Assembly of Salicaceae Populus deltoides (Eastern Cottonwood) I-69 Based on Nanopore Sequencing and Hi-C Technologies.</title>
        <authorList>
            <person name="Bai S."/>
            <person name="Wu H."/>
            <person name="Zhang J."/>
            <person name="Pan Z."/>
            <person name="Zhao W."/>
            <person name="Li Z."/>
            <person name="Tong C."/>
        </authorList>
    </citation>
    <scope>NUCLEOTIDE SEQUENCE</scope>
    <source>
        <tissue evidence="9">Leaf</tissue>
    </source>
</reference>
<proteinExistence type="predicted"/>
<keyword evidence="10" id="KW-1185">Reference proteome</keyword>
<feature type="domain" description="PB1" evidence="8">
    <location>
        <begin position="650"/>
        <end position="733"/>
    </location>
</feature>
<dbReference type="Gene3D" id="3.10.20.90">
    <property type="entry name" value="Phosphatidylinositol 3-kinase Catalytic Subunit, Chain A, domain 1"/>
    <property type="match status" value="1"/>
</dbReference>
<feature type="compositionally biased region" description="Low complexity" evidence="6">
    <location>
        <begin position="609"/>
        <end position="631"/>
    </location>
</feature>
<evidence type="ECO:0000313" key="10">
    <source>
        <dbReference type="Proteomes" id="UP000807159"/>
    </source>
</evidence>
<dbReference type="InterPro" id="IPR045012">
    <property type="entry name" value="NLP"/>
</dbReference>
<evidence type="ECO:0000256" key="1">
    <source>
        <dbReference type="ARBA" id="ARBA00011726"/>
    </source>
</evidence>
<organism evidence="9 10">
    <name type="scientific">Populus deltoides</name>
    <name type="common">Eastern poplar</name>
    <name type="synonym">Eastern cottonwood</name>
    <dbReference type="NCBI Taxonomy" id="3696"/>
    <lineage>
        <taxon>Eukaryota</taxon>
        <taxon>Viridiplantae</taxon>
        <taxon>Streptophyta</taxon>
        <taxon>Embryophyta</taxon>
        <taxon>Tracheophyta</taxon>
        <taxon>Spermatophyta</taxon>
        <taxon>Magnoliopsida</taxon>
        <taxon>eudicotyledons</taxon>
        <taxon>Gunneridae</taxon>
        <taxon>Pentapetalae</taxon>
        <taxon>rosids</taxon>
        <taxon>fabids</taxon>
        <taxon>Malpighiales</taxon>
        <taxon>Salicaceae</taxon>
        <taxon>Saliceae</taxon>
        <taxon>Populus</taxon>
    </lineage>
</organism>
<dbReference type="AlphaFoldDB" id="A0A8T2YB13"/>
<dbReference type="Pfam" id="PF00564">
    <property type="entry name" value="PB1"/>
    <property type="match status" value="1"/>
</dbReference>
<comment type="caution">
    <text evidence="9">The sequence shown here is derived from an EMBL/GenBank/DDBJ whole genome shotgun (WGS) entry which is preliminary data.</text>
</comment>
<sequence length="755" mass="82460">MENSFSSKEKGMGYWASPRAQMDSVTTFDGAPRNSFFEDPFNSFSELMNFDMYAGWCNNSSDMDQMPAPYGTPSFPSTSYPSFDAGSFAEQNSASIQETINAAGTSYNGGDKVMLQQTNSHFGYPSDSIDADDLGAKHSNGVGQQNHFPNTTYYIMSQPVGPSLDERMLRALSLLKVSYGGGILAQVWVPIRSGDQYMLSTSEQPYLLDQMLAGFREVSRTFTFSAEVKPGVPLGLPGRVFISKVPEWTSNMSCCAVLELVTVKEKPDFDSEMENVCHALEAVNLRSTAPPRLLPQCLSSNKRAALSEIADVLRAVCHAHRLPLALTWMPCNYTEEAVDEIIKTTSGSRRQVEKKRSTAEKTVSLSILQQYFSGSLKDAAKSIGGELHAIFINQGSFIPGIGGTSNLGCTVGVCPTTLKRICRQHGISRWPSRKINKVNRSLRKIQTVLDSVQGVEGGLKFDPTTGGFVAGGSMNQEFDHRNGFVFQAKNLSNGNCEPANHDVVSVLPASCTDGNNSTVKVEEDECCIVSGGKLKECSVHVIDCSADSKSVAIDAGLCEQTMKNGGIILENSDTCIVPRSSLPFVAAEEMDTKMEGDDGNVERNQPTCSSMTDSSNSSGSIMHGSISSSPSFGERKHSEEKTSFGDGDLKITVKARYREDIIRFKFDPSAAGCFQLYEEVSKRFKLQTGTFQLKYLDDEEEWVLLVSDSDLLECLEIMEYVGTRSVKFLVRDTPFATGSSDSSNCFFDGQLLTHG</sequence>
<evidence type="ECO:0000256" key="3">
    <source>
        <dbReference type="ARBA" id="ARBA00023125"/>
    </source>
</evidence>
<dbReference type="InterPro" id="IPR053793">
    <property type="entry name" value="PB1-like"/>
</dbReference>
<keyword evidence="2" id="KW-0805">Transcription regulation</keyword>
<dbReference type="PROSITE" id="PS51519">
    <property type="entry name" value="RWP_RK"/>
    <property type="match status" value="1"/>
</dbReference>